<evidence type="ECO:0000313" key="8">
    <source>
        <dbReference type="Proteomes" id="UP001589700"/>
    </source>
</evidence>
<comment type="caution">
    <text evidence="7">The sequence shown here is derived from an EMBL/GenBank/DDBJ whole genome shotgun (WGS) entry which is preliminary data.</text>
</comment>
<name>A0ABV5JQQ9_9ACTN</name>
<comment type="function">
    <text evidence="1">Could possibly oxidize fatty acids using specific components.</text>
</comment>
<evidence type="ECO:0000256" key="5">
    <source>
        <dbReference type="ARBA" id="ARBA00023717"/>
    </source>
</evidence>
<dbReference type="PANTHER" id="PTHR43459:SF1">
    <property type="entry name" value="EG:BACN32G11.4 PROTEIN"/>
    <property type="match status" value="1"/>
</dbReference>
<evidence type="ECO:0000256" key="6">
    <source>
        <dbReference type="RuleBase" id="RU003707"/>
    </source>
</evidence>
<dbReference type="SUPFAM" id="SSF52096">
    <property type="entry name" value="ClpP/crotonase"/>
    <property type="match status" value="1"/>
</dbReference>
<protein>
    <submittedName>
        <fullName evidence="7">Enoyl-CoA hydratase/isomerase family protein</fullName>
    </submittedName>
</protein>
<dbReference type="Gene3D" id="3.90.226.10">
    <property type="entry name" value="2-enoyl-CoA Hydratase, Chain A, domain 1"/>
    <property type="match status" value="1"/>
</dbReference>
<comment type="similarity">
    <text evidence="2 6">Belongs to the enoyl-CoA hydratase/isomerase family.</text>
</comment>
<dbReference type="Proteomes" id="UP001589700">
    <property type="component" value="Unassembled WGS sequence"/>
</dbReference>
<comment type="catalytic activity">
    <reaction evidence="5">
        <text>a 4-saturated-(3S)-3-hydroxyacyl-CoA = a (3E)-enoyl-CoA + H2O</text>
        <dbReference type="Rhea" id="RHEA:20724"/>
        <dbReference type="ChEBI" id="CHEBI:15377"/>
        <dbReference type="ChEBI" id="CHEBI:58521"/>
        <dbReference type="ChEBI" id="CHEBI:137480"/>
        <dbReference type="EC" id="4.2.1.17"/>
    </reaction>
</comment>
<reference evidence="7 8" key="1">
    <citation type="submission" date="2024-09" db="EMBL/GenBank/DDBJ databases">
        <authorList>
            <person name="Sun Q."/>
            <person name="Mori K."/>
        </authorList>
    </citation>
    <scope>NUCLEOTIDE SEQUENCE [LARGE SCALE GENOMIC DNA]</scope>
    <source>
        <strain evidence="7 8">CCM 7659</strain>
    </source>
</reference>
<dbReference type="InterPro" id="IPR029045">
    <property type="entry name" value="ClpP/crotonase-like_dom_sf"/>
</dbReference>
<dbReference type="CDD" id="cd06558">
    <property type="entry name" value="crotonase-like"/>
    <property type="match status" value="1"/>
</dbReference>
<dbReference type="PROSITE" id="PS00166">
    <property type="entry name" value="ENOYL_COA_HYDRATASE"/>
    <property type="match status" value="1"/>
</dbReference>
<dbReference type="PANTHER" id="PTHR43459">
    <property type="entry name" value="ENOYL-COA HYDRATASE"/>
    <property type="match status" value="1"/>
</dbReference>
<evidence type="ECO:0000256" key="3">
    <source>
        <dbReference type="ARBA" id="ARBA00022832"/>
    </source>
</evidence>
<dbReference type="EMBL" id="JBHMDY010000004">
    <property type="protein sequence ID" value="MFB9260121.1"/>
    <property type="molecule type" value="Genomic_DNA"/>
</dbReference>
<evidence type="ECO:0000256" key="1">
    <source>
        <dbReference type="ARBA" id="ARBA00002994"/>
    </source>
</evidence>
<dbReference type="InterPro" id="IPR018376">
    <property type="entry name" value="Enoyl-CoA_hyd/isom_CS"/>
</dbReference>
<keyword evidence="8" id="KW-1185">Reference proteome</keyword>
<sequence length="264" mass="26841">MTFDLDTTPLVTLEDGVLTLPISLDGKGNALDGEAISQMKAALTALLAGEIDAGAVLLVGLGKNFCAGGNVAGFAAADDRGEHVRELADHLHAAIRQLDELTIPVVAAVAGWAAGAGLSLALAADFSVAGPDTRVLAAYPGIGLSPDGGMSWNLPRAIGPAAARAFILSNEPMPGERAYALGMLTTFVEGDVKEAARALAVRLASGPSESYAAVKSLLRASGSATLSDHLDAERDSIARLAVSPDGIEGVDAFVAKRSPEFGRG</sequence>
<keyword evidence="3" id="KW-0443">Lipid metabolism</keyword>
<evidence type="ECO:0000256" key="4">
    <source>
        <dbReference type="ARBA" id="ARBA00023709"/>
    </source>
</evidence>
<dbReference type="Pfam" id="PF00378">
    <property type="entry name" value="ECH_1"/>
    <property type="match status" value="1"/>
</dbReference>
<accession>A0ABV5JQQ9</accession>
<proteinExistence type="inferred from homology"/>
<dbReference type="InterPro" id="IPR001753">
    <property type="entry name" value="Enoyl-CoA_hydra/iso"/>
</dbReference>
<dbReference type="RefSeq" id="WP_182632653.1">
    <property type="nucleotide sequence ID" value="NZ_JAALDM010000172.1"/>
</dbReference>
<dbReference type="InterPro" id="IPR014748">
    <property type="entry name" value="Enoyl-CoA_hydra_C"/>
</dbReference>
<gene>
    <name evidence="7" type="ORF">ACFFVD_09930</name>
</gene>
<organism evidence="7 8">
    <name type="scientific">Dietzia aerolata</name>
    <dbReference type="NCBI Taxonomy" id="595984"/>
    <lineage>
        <taxon>Bacteria</taxon>
        <taxon>Bacillati</taxon>
        <taxon>Actinomycetota</taxon>
        <taxon>Actinomycetes</taxon>
        <taxon>Mycobacteriales</taxon>
        <taxon>Dietziaceae</taxon>
        <taxon>Dietzia</taxon>
    </lineage>
</organism>
<evidence type="ECO:0000256" key="2">
    <source>
        <dbReference type="ARBA" id="ARBA00005254"/>
    </source>
</evidence>
<comment type="catalytic activity">
    <reaction evidence="4">
        <text>a (3S)-3-hydroxyacyl-CoA = a (2E)-enoyl-CoA + H2O</text>
        <dbReference type="Rhea" id="RHEA:16105"/>
        <dbReference type="ChEBI" id="CHEBI:15377"/>
        <dbReference type="ChEBI" id="CHEBI:57318"/>
        <dbReference type="ChEBI" id="CHEBI:58856"/>
        <dbReference type="EC" id="4.2.1.17"/>
    </reaction>
</comment>
<keyword evidence="3" id="KW-0276">Fatty acid metabolism</keyword>
<evidence type="ECO:0000313" key="7">
    <source>
        <dbReference type="EMBL" id="MFB9260121.1"/>
    </source>
</evidence>
<dbReference type="Gene3D" id="1.10.12.10">
    <property type="entry name" value="Lyase 2-enoyl-coa Hydratase, Chain A, domain 2"/>
    <property type="match status" value="1"/>
</dbReference>